<evidence type="ECO:0000256" key="1">
    <source>
        <dbReference type="ARBA" id="ARBA00022729"/>
    </source>
</evidence>
<dbReference type="Gene3D" id="2.60.40.1240">
    <property type="match status" value="1"/>
</dbReference>
<evidence type="ECO:0000259" key="3">
    <source>
        <dbReference type="Pfam" id="PF11611"/>
    </source>
</evidence>
<protein>
    <submittedName>
        <fullName evidence="4">Telomeric repeat-binding factor 2</fullName>
    </submittedName>
</protein>
<feature type="transmembrane region" description="Helical" evidence="2">
    <location>
        <begin position="20"/>
        <end position="41"/>
    </location>
</feature>
<dbReference type="eggNOG" id="ENOG5033ATC">
    <property type="taxonomic scope" value="Bacteria"/>
</dbReference>
<accession>H5XY40</accession>
<evidence type="ECO:0000256" key="2">
    <source>
        <dbReference type="SAM" id="Phobius"/>
    </source>
</evidence>
<gene>
    <name evidence="4" type="ORF">DesyoDRAFT_4295</name>
</gene>
<keyword evidence="2" id="KW-0472">Membrane</keyword>
<dbReference type="InterPro" id="IPR029051">
    <property type="entry name" value="DUF4352"/>
</dbReference>
<dbReference type="RefSeq" id="WP_007786093.1">
    <property type="nucleotide sequence ID" value="NZ_CM001441.1"/>
</dbReference>
<feature type="domain" description="DUF4352" evidence="3">
    <location>
        <begin position="68"/>
        <end position="187"/>
    </location>
</feature>
<name>H5XY40_9FIRM</name>
<dbReference type="InterPro" id="IPR029050">
    <property type="entry name" value="Immunoprotect_excell_Ig-like"/>
</dbReference>
<dbReference type="Proteomes" id="UP000005104">
    <property type="component" value="Chromosome"/>
</dbReference>
<keyword evidence="2" id="KW-1133">Transmembrane helix</keyword>
<dbReference type="AlphaFoldDB" id="H5XY40"/>
<evidence type="ECO:0000313" key="4">
    <source>
        <dbReference type="EMBL" id="EHQ91250.1"/>
    </source>
</evidence>
<sequence length="198" mass="21575">MWKFAATRKAGRQRRYCSQFQYCLLVLLVPMIVFLLGAGALTTQAHTNSSLFRTQQIETIPQQEIYVLGETFKLGNLQYKINSVGTSNGNGNIFKSPRSGNTFLLVDLTIENQGNTDIEVRSKIGFKLKDQDGKKQKSSLGATLAVKDAVNGTIKAGSKITGQLGYEVSKGAKAFELTVIPDPLSSKSRNASVLISLP</sequence>
<organism evidence="4 5">
    <name type="scientific">Desulfosporosinus youngiae DSM 17734</name>
    <dbReference type="NCBI Taxonomy" id="768710"/>
    <lineage>
        <taxon>Bacteria</taxon>
        <taxon>Bacillati</taxon>
        <taxon>Bacillota</taxon>
        <taxon>Clostridia</taxon>
        <taxon>Eubacteriales</taxon>
        <taxon>Desulfitobacteriaceae</taxon>
        <taxon>Desulfosporosinus</taxon>
    </lineage>
</organism>
<dbReference type="Pfam" id="PF11611">
    <property type="entry name" value="DUF4352"/>
    <property type="match status" value="1"/>
</dbReference>
<dbReference type="OrthoDB" id="1795719at2"/>
<dbReference type="EMBL" id="CM001441">
    <property type="protein sequence ID" value="EHQ91250.1"/>
    <property type="molecule type" value="Genomic_DNA"/>
</dbReference>
<keyword evidence="2" id="KW-0812">Transmembrane</keyword>
<proteinExistence type="predicted"/>
<keyword evidence="5" id="KW-1185">Reference proteome</keyword>
<dbReference type="HOGENOM" id="CLU_1394373_0_0_9"/>
<dbReference type="STRING" id="768710.DesyoDRAFT_4295"/>
<keyword evidence="1" id="KW-0732">Signal</keyword>
<reference evidence="4 5" key="1">
    <citation type="submission" date="2011-11" db="EMBL/GenBank/DDBJ databases">
        <title>The Noncontiguous Finished genome of Desulfosporosinus youngiae DSM 17734.</title>
        <authorList>
            <consortium name="US DOE Joint Genome Institute (JGI-PGF)"/>
            <person name="Lucas S."/>
            <person name="Han J."/>
            <person name="Lapidus A."/>
            <person name="Cheng J.-F."/>
            <person name="Goodwin L."/>
            <person name="Pitluck S."/>
            <person name="Peters L."/>
            <person name="Ovchinnikova G."/>
            <person name="Lu M."/>
            <person name="Land M.L."/>
            <person name="Hauser L."/>
            <person name="Pester M."/>
            <person name="Spring S."/>
            <person name="Ollivier B."/>
            <person name="Rattei T."/>
            <person name="Klenk H.-P."/>
            <person name="Wagner M."/>
            <person name="Loy A."/>
            <person name="Woyke T.J."/>
        </authorList>
    </citation>
    <scope>NUCLEOTIDE SEQUENCE [LARGE SCALE GENOMIC DNA]</scope>
    <source>
        <strain evidence="4 5">DSM 17734</strain>
    </source>
</reference>
<evidence type="ECO:0000313" key="5">
    <source>
        <dbReference type="Proteomes" id="UP000005104"/>
    </source>
</evidence>